<dbReference type="Proteomes" id="UP001220610">
    <property type="component" value="Chromosome"/>
</dbReference>
<dbReference type="InterPro" id="IPR025519">
    <property type="entry name" value="DUF4407"/>
</dbReference>
<evidence type="ECO:0000256" key="2">
    <source>
        <dbReference type="SAM" id="Phobius"/>
    </source>
</evidence>
<organism evidence="3 4">
    <name type="scientific">Candidatus Pseudobacter hemicellulosilyticus</name>
    <dbReference type="NCBI Taxonomy" id="3121375"/>
    <lineage>
        <taxon>Bacteria</taxon>
        <taxon>Pseudomonadati</taxon>
        <taxon>Bacteroidota</taxon>
        <taxon>Chitinophagia</taxon>
        <taxon>Chitinophagales</taxon>
        <taxon>Chitinophagaceae</taxon>
        <taxon>Pseudobacter</taxon>
    </lineage>
</organism>
<keyword evidence="2" id="KW-0472">Membrane</keyword>
<sequence>MSSNQKGPGSDLYSYDAFSGSGEKPSESRFFWWCSGAHQSLLRQFPSEHSKFTGLGGVMLATFVLAALSSGYAVYSVFGNWGWTILFAIVWGLIIFNFDRFLVATMRKYGVSRRKQFWMALPRILLAMLIGITIARPLELKIFEKEIDTKVTENIHKKIQLNDSLLQLETRTQVQRTEAERARLTNRKAAIEDTLARLQLAYVQEADGTGGSMQRGIHQLTLLKQQAWQNARTQYTPELEQLQKDLLIQDSILAAATAGMEEKRRQYEASAKANVGFLERNKALSDLAGEESSVFWTSLLLSLLIILLETGPILSKLIMPVGPYDIALAREELTHMAASENELRRDKELVSEKKKAFYRKQKELSDELVDKLSKLQQKHIDEELDKWERGEWDPKDHRSSMDAVMRKLRERYQLDEDNML</sequence>
<proteinExistence type="predicted"/>
<keyword evidence="2" id="KW-0812">Transmembrane</keyword>
<gene>
    <name evidence="3" type="ORF">P0Y53_18180</name>
</gene>
<evidence type="ECO:0000313" key="4">
    <source>
        <dbReference type="Proteomes" id="UP001220610"/>
    </source>
</evidence>
<feature type="transmembrane region" description="Helical" evidence="2">
    <location>
        <begin position="52"/>
        <end position="75"/>
    </location>
</feature>
<keyword evidence="1" id="KW-0175">Coiled coil</keyword>
<protein>
    <submittedName>
        <fullName evidence="3">DUF4407 domain-containing protein</fullName>
    </submittedName>
</protein>
<evidence type="ECO:0000313" key="3">
    <source>
        <dbReference type="EMBL" id="WEK34419.1"/>
    </source>
</evidence>
<dbReference type="Pfam" id="PF14362">
    <property type="entry name" value="DUF4407"/>
    <property type="match status" value="1"/>
</dbReference>
<feature type="coiled-coil region" evidence="1">
    <location>
        <begin position="174"/>
        <end position="201"/>
    </location>
</feature>
<evidence type="ECO:0000256" key="1">
    <source>
        <dbReference type="SAM" id="Coils"/>
    </source>
</evidence>
<reference evidence="3" key="1">
    <citation type="submission" date="2023-03" db="EMBL/GenBank/DDBJ databases">
        <title>Andean soil-derived lignocellulolytic bacterial consortium as a source of novel taxa and putative plastic-active enzymes.</title>
        <authorList>
            <person name="Diaz-Garcia L."/>
            <person name="Chuvochina M."/>
            <person name="Feuerriegel G."/>
            <person name="Bunk B."/>
            <person name="Sproer C."/>
            <person name="Streit W.R."/>
            <person name="Rodriguez L.M."/>
            <person name="Overmann J."/>
            <person name="Jimenez D.J."/>
        </authorList>
    </citation>
    <scope>NUCLEOTIDE SEQUENCE</scope>
    <source>
        <strain evidence="3">MAG 7</strain>
    </source>
</reference>
<name>A0AAJ5WNL1_9BACT</name>
<dbReference type="AlphaFoldDB" id="A0AAJ5WNL1"/>
<accession>A0AAJ5WNL1</accession>
<feature type="transmembrane region" description="Helical" evidence="2">
    <location>
        <begin position="81"/>
        <end position="99"/>
    </location>
</feature>
<keyword evidence="2" id="KW-1133">Transmembrane helix</keyword>
<feature type="transmembrane region" description="Helical" evidence="2">
    <location>
        <begin position="120"/>
        <end position="138"/>
    </location>
</feature>
<dbReference type="EMBL" id="CP119311">
    <property type="protein sequence ID" value="WEK34419.1"/>
    <property type="molecule type" value="Genomic_DNA"/>
</dbReference>